<dbReference type="RefSeq" id="WP_013047325.1">
    <property type="nucleotide sequence ID" value="NC_014010.1"/>
</dbReference>
<feature type="active site" evidence="2">
    <location>
        <position position="48"/>
    </location>
</feature>
<dbReference type="InterPro" id="IPR003719">
    <property type="entry name" value="Phenazine_PhzF-like"/>
</dbReference>
<keyword evidence="4" id="KW-1185">Reference proteome</keyword>
<dbReference type="PANTHER" id="PTHR13774">
    <property type="entry name" value="PHENAZINE BIOSYNTHESIS PROTEIN"/>
    <property type="match status" value="1"/>
</dbReference>
<dbReference type="Proteomes" id="UP000007460">
    <property type="component" value="Chromosome"/>
</dbReference>
<comment type="similarity">
    <text evidence="1">Belongs to the PhzF family.</text>
</comment>
<dbReference type="EC" id="5.1.-.-" evidence="3"/>
<name>D5BQI1_PUNMI</name>
<evidence type="ECO:0000256" key="2">
    <source>
        <dbReference type="PIRSR" id="PIRSR016184-1"/>
    </source>
</evidence>
<evidence type="ECO:0000256" key="1">
    <source>
        <dbReference type="ARBA" id="ARBA00008270"/>
    </source>
</evidence>
<dbReference type="OrthoDB" id="9788221at2"/>
<organism evidence="3 4">
    <name type="scientific">Puniceispirillum marinum (strain IMCC1322)</name>
    <dbReference type="NCBI Taxonomy" id="488538"/>
    <lineage>
        <taxon>Bacteria</taxon>
        <taxon>Pseudomonadati</taxon>
        <taxon>Pseudomonadota</taxon>
        <taxon>Alphaproteobacteria</taxon>
        <taxon>Candidatus Puniceispirillales</taxon>
        <taxon>Candidatus Puniceispirillaceae</taxon>
        <taxon>Candidatus Puniceispirillum</taxon>
    </lineage>
</organism>
<protein>
    <submittedName>
        <fullName evidence="3">Phenazine biosynthesis PhzC/PhzF protein</fullName>
        <ecNumber evidence="3">5.1.-.-</ecNumber>
    </submittedName>
</protein>
<gene>
    <name evidence="3" type="ordered locus">SAR116_2456</name>
</gene>
<dbReference type="KEGG" id="apb:SAR116_2456"/>
<keyword evidence="3" id="KW-0413">Isomerase</keyword>
<sequence length="306" mass="32541">MPNTTAYLIYDVFTDTPFGGNPLAIFTHGEDIASHHMQAIAREMNLSETVFLFAPTSDHATAHLRIFMPNGELPFAGHPTIGSIAALADSGLVPDDGRDFHLTCEAGTIICSFDNDTRIAKAIAPVLPYAVGTAPARAEIAKATGLTDQDFVNPPINNLWSSGPRFAFAEVKTTDTLHAIDINSSCFTPIGSGQMIDAALIVFCLAAYDDNIIHVRSFSPSEGIAEDPATGSAAVALSGLLHAKGLLPNGQKRILIHQGMKMGRPSQIMLTTIVENETLIEVSIAGAAVRMAEGRFLVPDEASHPH</sequence>
<dbReference type="Pfam" id="PF02567">
    <property type="entry name" value="PhzC-PhzF"/>
    <property type="match status" value="1"/>
</dbReference>
<evidence type="ECO:0000313" key="4">
    <source>
        <dbReference type="Proteomes" id="UP000007460"/>
    </source>
</evidence>
<dbReference type="NCBIfam" id="TIGR00654">
    <property type="entry name" value="PhzF_family"/>
    <property type="match status" value="1"/>
</dbReference>
<dbReference type="GO" id="GO:0016853">
    <property type="term" value="F:isomerase activity"/>
    <property type="evidence" value="ECO:0007669"/>
    <property type="project" value="UniProtKB-KW"/>
</dbReference>
<dbReference type="Gene3D" id="3.10.310.10">
    <property type="entry name" value="Diaminopimelate Epimerase, Chain A, domain 1"/>
    <property type="match status" value="2"/>
</dbReference>
<dbReference type="eggNOG" id="COG0384">
    <property type="taxonomic scope" value="Bacteria"/>
</dbReference>
<dbReference type="SUPFAM" id="SSF54506">
    <property type="entry name" value="Diaminopimelate epimerase-like"/>
    <property type="match status" value="1"/>
</dbReference>
<evidence type="ECO:0000313" key="3">
    <source>
        <dbReference type="EMBL" id="ADE40699.1"/>
    </source>
</evidence>
<dbReference type="PIRSF" id="PIRSF016184">
    <property type="entry name" value="PhzC_PhzF"/>
    <property type="match status" value="1"/>
</dbReference>
<reference evidence="3 4" key="1">
    <citation type="journal article" date="2010" name="J. Bacteriol.">
        <title>Complete genome sequence of "Candidatus Puniceispirillum marinum" IMCC1322, a representative of the SAR116 clade in the Alphaproteobacteria.</title>
        <authorList>
            <person name="Oh H.M."/>
            <person name="Kwon K.K."/>
            <person name="Kang I."/>
            <person name="Kang S.G."/>
            <person name="Lee J.H."/>
            <person name="Kim S.J."/>
            <person name="Cho J.C."/>
        </authorList>
    </citation>
    <scope>NUCLEOTIDE SEQUENCE [LARGE SCALE GENOMIC DNA]</scope>
    <source>
        <strain evidence="3 4">IMCC1322</strain>
    </source>
</reference>
<accession>D5BQI1</accession>
<dbReference type="PANTHER" id="PTHR13774:SF32">
    <property type="entry name" value="ANTISENSE-ENHANCING SEQUENCE 1"/>
    <property type="match status" value="1"/>
</dbReference>
<dbReference type="AlphaFoldDB" id="D5BQI1"/>
<dbReference type="HOGENOM" id="CLU_048756_0_1_5"/>
<dbReference type="EMBL" id="CP001751">
    <property type="protein sequence ID" value="ADE40699.1"/>
    <property type="molecule type" value="Genomic_DNA"/>
</dbReference>
<dbReference type="GO" id="GO:0005737">
    <property type="term" value="C:cytoplasm"/>
    <property type="evidence" value="ECO:0007669"/>
    <property type="project" value="TreeGrafter"/>
</dbReference>
<proteinExistence type="inferred from homology"/>
<dbReference type="STRING" id="488538.SAR116_2456"/>